<dbReference type="SUPFAM" id="SSF51735">
    <property type="entry name" value="NAD(P)-binding Rossmann-fold domains"/>
    <property type="match status" value="1"/>
</dbReference>
<dbReference type="GeneID" id="90994084"/>
<dbReference type="PANTHER" id="PTHR43639">
    <property type="entry name" value="OXIDOREDUCTASE, SHORT-CHAIN DEHYDROGENASE/REDUCTASE FAMILY (AFU_ORTHOLOGUE AFUA_5G02870)"/>
    <property type="match status" value="1"/>
</dbReference>
<name>A0A1M4X2E3_9FIRM</name>
<reference evidence="4" key="1">
    <citation type="submission" date="2016-11" db="EMBL/GenBank/DDBJ databases">
        <authorList>
            <person name="Varghese N."/>
            <person name="Submissions S."/>
        </authorList>
    </citation>
    <scope>NUCLEOTIDE SEQUENCE [LARGE SCALE GENOMIC DNA]</scope>
    <source>
        <strain evidence="4">DSM 18095</strain>
    </source>
</reference>
<dbReference type="InterPro" id="IPR036291">
    <property type="entry name" value="NAD(P)-bd_dom_sf"/>
</dbReference>
<dbReference type="STRING" id="1123404.SAMN02745784_02086"/>
<organism evidence="3 4">
    <name type="scientific">Tissierella praeacuta DSM 18095</name>
    <dbReference type="NCBI Taxonomy" id="1123404"/>
    <lineage>
        <taxon>Bacteria</taxon>
        <taxon>Bacillati</taxon>
        <taxon>Bacillota</taxon>
        <taxon>Tissierellia</taxon>
        <taxon>Tissierellales</taxon>
        <taxon>Tissierellaceae</taxon>
        <taxon>Tissierella</taxon>
    </lineage>
</organism>
<evidence type="ECO:0000313" key="4">
    <source>
        <dbReference type="Proteomes" id="UP000184114"/>
    </source>
</evidence>
<dbReference type="AlphaFoldDB" id="A0A1M4X2E3"/>
<dbReference type="PROSITE" id="PS00061">
    <property type="entry name" value="ADH_SHORT"/>
    <property type="match status" value="1"/>
</dbReference>
<dbReference type="EMBL" id="FQTY01000009">
    <property type="protein sequence ID" value="SHE87688.1"/>
    <property type="molecule type" value="Genomic_DNA"/>
</dbReference>
<dbReference type="InterPro" id="IPR020904">
    <property type="entry name" value="Sc_DH/Rdtase_CS"/>
</dbReference>
<gene>
    <name evidence="3" type="ORF">SAMN02745784_02086</name>
</gene>
<dbReference type="Pfam" id="PF13561">
    <property type="entry name" value="adh_short_C2"/>
    <property type="match status" value="1"/>
</dbReference>
<dbReference type="GO" id="GO:0016491">
    <property type="term" value="F:oxidoreductase activity"/>
    <property type="evidence" value="ECO:0007669"/>
    <property type="project" value="UniProtKB-KW"/>
</dbReference>
<evidence type="ECO:0000256" key="2">
    <source>
        <dbReference type="ARBA" id="ARBA00023002"/>
    </source>
</evidence>
<dbReference type="Gene3D" id="3.40.50.720">
    <property type="entry name" value="NAD(P)-binding Rossmann-like Domain"/>
    <property type="match status" value="1"/>
</dbReference>
<dbReference type="InterPro" id="IPR002347">
    <property type="entry name" value="SDR_fam"/>
</dbReference>
<dbReference type="CDD" id="cd05233">
    <property type="entry name" value="SDR_c"/>
    <property type="match status" value="1"/>
</dbReference>
<dbReference type="PRINTS" id="PR00080">
    <property type="entry name" value="SDRFAMILY"/>
</dbReference>
<keyword evidence="4" id="KW-1185">Reference proteome</keyword>
<comment type="similarity">
    <text evidence="1">Belongs to the short-chain dehydrogenases/reductases (SDR) family.</text>
</comment>
<evidence type="ECO:0000313" key="3">
    <source>
        <dbReference type="EMBL" id="SHE87688.1"/>
    </source>
</evidence>
<evidence type="ECO:0000256" key="1">
    <source>
        <dbReference type="ARBA" id="ARBA00006484"/>
    </source>
</evidence>
<dbReference type="Proteomes" id="UP000184114">
    <property type="component" value="Unassembled WGS sequence"/>
</dbReference>
<accession>A0A1M4X2E3</accession>
<dbReference type="PANTHER" id="PTHR43639:SF1">
    <property type="entry name" value="SHORT-CHAIN DEHYDROGENASE_REDUCTASE FAMILY PROTEIN"/>
    <property type="match status" value="1"/>
</dbReference>
<proteinExistence type="inferred from homology"/>
<protein>
    <submittedName>
        <fullName evidence="3">3-oxoacyl-[acyl-carrier protein] reductase</fullName>
    </submittedName>
</protein>
<sequence length="241" mass="27009">MKWIILTGDTGMLGSSIASRILEEKDYGVIGISRSENQITNDFKNRYDNRYFHIDYDLSNSREIKSLFKKEIQGVGKIYGLVNNSAYAYDDIITNAKIENVEKMLTINVTSPMVLTKYVIRNMLLNDTEGSIVHISSICAHTGYKGLSMYAATKGAIESFSRTIAREWGKRGIRSNCIAPGFMESSMSSSLSEEQKERIYKRNSLKKETDAISVASTVKFLLSKESRSITGQVIHVDNGTI</sequence>
<dbReference type="PRINTS" id="PR00081">
    <property type="entry name" value="GDHRDH"/>
</dbReference>
<keyword evidence="2" id="KW-0560">Oxidoreductase</keyword>
<dbReference type="RefSeq" id="WP_072976146.1">
    <property type="nucleotide sequence ID" value="NZ_FQTY01000009.1"/>
</dbReference>